<dbReference type="Gene3D" id="3.10.10.10">
    <property type="entry name" value="HIV Type 1 Reverse Transcriptase, subunit A, domain 1"/>
    <property type="match status" value="1"/>
</dbReference>
<dbReference type="InterPro" id="IPR000477">
    <property type="entry name" value="RT_dom"/>
</dbReference>
<dbReference type="PANTHER" id="PTHR37984">
    <property type="entry name" value="PROTEIN CBG26694"/>
    <property type="match status" value="1"/>
</dbReference>
<dbReference type="InterPro" id="IPR021109">
    <property type="entry name" value="Peptidase_aspartic_dom_sf"/>
</dbReference>
<dbReference type="InterPro" id="IPR043128">
    <property type="entry name" value="Rev_trsase/Diguanyl_cyclase"/>
</dbReference>
<dbReference type="SUPFAM" id="SSF50630">
    <property type="entry name" value="Acid proteases"/>
    <property type="match status" value="1"/>
</dbReference>
<feature type="domain" description="Reverse transcriptase" evidence="10">
    <location>
        <begin position="429"/>
        <end position="606"/>
    </location>
</feature>
<dbReference type="CDD" id="cd01647">
    <property type="entry name" value="RT_LTR"/>
    <property type="match status" value="1"/>
</dbReference>
<reference evidence="11 12" key="1">
    <citation type="journal article" date="2019" name="Sci. Rep.">
        <title>Orb-weaving spider Araneus ventricosus genome elucidates the spidroin gene catalogue.</title>
        <authorList>
            <person name="Kono N."/>
            <person name="Nakamura H."/>
            <person name="Ohtoshi R."/>
            <person name="Moran D.A.P."/>
            <person name="Shinohara A."/>
            <person name="Yoshida Y."/>
            <person name="Fujiwara M."/>
            <person name="Mori M."/>
            <person name="Tomita M."/>
            <person name="Arakawa K."/>
        </authorList>
    </citation>
    <scope>NUCLEOTIDE SEQUENCE [LARGE SCALE GENOMIC DNA]</scope>
</reference>
<gene>
    <name evidence="11" type="primary">pol_2982</name>
    <name evidence="11" type="ORF">AVEN_231730_1</name>
</gene>
<comment type="caution">
    <text evidence="11">The sequence shown here is derived from an EMBL/GenBank/DDBJ whole genome shotgun (WGS) entry which is preliminary data.</text>
</comment>
<keyword evidence="9" id="KW-0511">Multifunctional enzyme</keyword>
<evidence type="ECO:0000256" key="8">
    <source>
        <dbReference type="ARBA" id="ARBA00022918"/>
    </source>
</evidence>
<keyword evidence="8" id="KW-0695">RNA-directed DNA polymerase</keyword>
<dbReference type="InterPro" id="IPR055469">
    <property type="entry name" value="DUF7041"/>
</dbReference>
<evidence type="ECO:0000256" key="4">
    <source>
        <dbReference type="ARBA" id="ARBA00022695"/>
    </source>
</evidence>
<sequence>MSNDQSANIARVAVKAPPFWRANPALWFRQMESQFTLAGVTSAITKFPHIVAALQPEELEVVGDIMLNPPADEPYDALRNRLCSQYADSEEQRLRDLISGMQLGDRKPSRLLLEMRSKAENKISEELLKSLFLQRLPTHVQQILAISNDNLDRLAEMADGIMAAATDSVAIRAVTSEEANLQVTLMEISSRLSRSKHVLGPIPGNLEDDFGLHQLAGKREILPTAGTTNVLSRGLNSADHLAHSSRKTNKSTASKFLIDTRADISVIPPSTSKQHCQKSKLQLFAANGTEIPTFGQLLLKLDLGLRRAFHWPFVIAKVSQPIIVADFLRHFGLLVDIRQGCLIDPLTKLQSRGTAQCGKGADIKTINGDTEFHRLLSEFPSLTEASSTRQAKHDIKHCIQTTGPPVFSRPRRLPPDKLKAAKQEFEFLVATGVCRPSKSCWASPLHMVTKSNGDWRPCGDYRKLNSVTVPDRYPVPHIQDCLQVLEGKKIFSTLDLAKAYHQIPVLEEDVPKTAVATPFGLFEFLHMPFGLSNAAATFQRFIHHVLSGMDFCVPYFDDVLVASESKIQHLEHLKQVFQRFEEYGVRLNASKCVLGKLSVKFLGHIVTPVGITLLPEKVSAITDFPEPSTVKELRRFLALINFYRRFVPNAARTQAVLNAYLKGAKKNDKTPITWTNEAKNAFEKCKHDLAEATVLYHFSVNATLAIVVDASDNAVGAALQQQVTTGWQPLAFYSKSLSPAQRRYSAYDRELLAAYMAIKYFRHMVEGRSFILFTDHKH</sequence>
<dbReference type="EMBL" id="BGPR01014721">
    <property type="protein sequence ID" value="GBN66418.1"/>
    <property type="molecule type" value="Genomic_DNA"/>
</dbReference>
<evidence type="ECO:0000259" key="10">
    <source>
        <dbReference type="PROSITE" id="PS50878"/>
    </source>
</evidence>
<dbReference type="Pfam" id="PF23055">
    <property type="entry name" value="DUF7041"/>
    <property type="match status" value="1"/>
</dbReference>
<dbReference type="CDD" id="cd09274">
    <property type="entry name" value="RNase_HI_RT_Ty3"/>
    <property type="match status" value="1"/>
</dbReference>
<dbReference type="Pfam" id="PF00078">
    <property type="entry name" value="RVT_1"/>
    <property type="match status" value="1"/>
</dbReference>
<keyword evidence="7" id="KW-0378">Hydrolase</keyword>
<dbReference type="FunFam" id="2.40.70.10:FF:000130">
    <property type="entry name" value="Retrovirus-related Pol polyprotein from transposon opus-like Protein"/>
    <property type="match status" value="1"/>
</dbReference>
<evidence type="ECO:0000256" key="1">
    <source>
        <dbReference type="ARBA" id="ARBA00012493"/>
    </source>
</evidence>
<evidence type="ECO:0000256" key="3">
    <source>
        <dbReference type="ARBA" id="ARBA00022679"/>
    </source>
</evidence>
<dbReference type="OrthoDB" id="422540at2759"/>
<keyword evidence="4" id="KW-0548">Nucleotidyltransferase</keyword>
<dbReference type="Gene3D" id="3.30.70.270">
    <property type="match status" value="2"/>
</dbReference>
<dbReference type="Pfam" id="PF17919">
    <property type="entry name" value="RT_RNaseH_2"/>
    <property type="match status" value="1"/>
</dbReference>
<dbReference type="Gene3D" id="2.40.70.10">
    <property type="entry name" value="Acid Proteases"/>
    <property type="match status" value="1"/>
</dbReference>
<dbReference type="SUPFAM" id="SSF56672">
    <property type="entry name" value="DNA/RNA polymerases"/>
    <property type="match status" value="1"/>
</dbReference>
<dbReference type="PANTHER" id="PTHR37984:SF5">
    <property type="entry name" value="PROTEIN NYNRIN-LIKE"/>
    <property type="match status" value="1"/>
</dbReference>
<dbReference type="GO" id="GO:0003964">
    <property type="term" value="F:RNA-directed DNA polymerase activity"/>
    <property type="evidence" value="ECO:0007669"/>
    <property type="project" value="UniProtKB-KW"/>
</dbReference>
<evidence type="ECO:0000313" key="12">
    <source>
        <dbReference type="Proteomes" id="UP000499080"/>
    </source>
</evidence>
<accession>A0A4Y2QSY6</accession>
<dbReference type="FunFam" id="3.10.10.10:FF:000007">
    <property type="entry name" value="Retrovirus-related Pol polyprotein from transposon 17.6-like Protein"/>
    <property type="match status" value="1"/>
</dbReference>
<dbReference type="Proteomes" id="UP000499080">
    <property type="component" value="Unassembled WGS sequence"/>
</dbReference>
<dbReference type="FunFam" id="3.30.70.270:FF:000020">
    <property type="entry name" value="Transposon Tf2-6 polyprotein-like Protein"/>
    <property type="match status" value="1"/>
</dbReference>
<organism evidence="11 12">
    <name type="scientific">Araneus ventricosus</name>
    <name type="common">Orbweaver spider</name>
    <name type="synonym">Epeira ventricosa</name>
    <dbReference type="NCBI Taxonomy" id="182803"/>
    <lineage>
        <taxon>Eukaryota</taxon>
        <taxon>Metazoa</taxon>
        <taxon>Ecdysozoa</taxon>
        <taxon>Arthropoda</taxon>
        <taxon>Chelicerata</taxon>
        <taxon>Arachnida</taxon>
        <taxon>Araneae</taxon>
        <taxon>Araneomorphae</taxon>
        <taxon>Entelegynae</taxon>
        <taxon>Araneoidea</taxon>
        <taxon>Araneidae</taxon>
        <taxon>Araneus</taxon>
    </lineage>
</organism>
<keyword evidence="5" id="KW-0540">Nuclease</keyword>
<dbReference type="FunFam" id="3.10.20.370:FF:000001">
    <property type="entry name" value="Retrovirus-related Pol polyprotein from transposon 17.6-like protein"/>
    <property type="match status" value="1"/>
</dbReference>
<dbReference type="InterPro" id="IPR050951">
    <property type="entry name" value="Retrovirus_Pol_polyprotein"/>
</dbReference>
<keyword evidence="2" id="KW-0645">Protease</keyword>
<dbReference type="GO" id="GO:0008233">
    <property type="term" value="F:peptidase activity"/>
    <property type="evidence" value="ECO:0007669"/>
    <property type="project" value="UniProtKB-KW"/>
</dbReference>
<dbReference type="EC" id="2.7.7.49" evidence="1"/>
<keyword evidence="6" id="KW-0255">Endonuclease</keyword>
<dbReference type="GO" id="GO:0004519">
    <property type="term" value="F:endonuclease activity"/>
    <property type="evidence" value="ECO:0007669"/>
    <property type="project" value="UniProtKB-KW"/>
</dbReference>
<dbReference type="InterPro" id="IPR043502">
    <property type="entry name" value="DNA/RNA_pol_sf"/>
</dbReference>
<evidence type="ECO:0000256" key="6">
    <source>
        <dbReference type="ARBA" id="ARBA00022759"/>
    </source>
</evidence>
<protein>
    <recommendedName>
        <fullName evidence="1">RNA-directed DNA polymerase</fullName>
        <ecNumber evidence="1">2.7.7.49</ecNumber>
    </recommendedName>
</protein>
<dbReference type="PROSITE" id="PS50878">
    <property type="entry name" value="RT_POL"/>
    <property type="match status" value="1"/>
</dbReference>
<keyword evidence="3" id="KW-0808">Transferase</keyword>
<dbReference type="GO" id="GO:0006508">
    <property type="term" value="P:proteolysis"/>
    <property type="evidence" value="ECO:0007669"/>
    <property type="project" value="UniProtKB-KW"/>
</dbReference>
<evidence type="ECO:0000256" key="2">
    <source>
        <dbReference type="ARBA" id="ARBA00022670"/>
    </source>
</evidence>
<proteinExistence type="predicted"/>
<keyword evidence="12" id="KW-1185">Reference proteome</keyword>
<evidence type="ECO:0000313" key="11">
    <source>
        <dbReference type="EMBL" id="GBN66418.1"/>
    </source>
</evidence>
<dbReference type="InterPro" id="IPR041577">
    <property type="entry name" value="RT_RNaseH_2"/>
</dbReference>
<evidence type="ECO:0000256" key="9">
    <source>
        <dbReference type="ARBA" id="ARBA00023268"/>
    </source>
</evidence>
<dbReference type="AlphaFoldDB" id="A0A4Y2QSY6"/>
<name>A0A4Y2QSY6_ARAVE</name>
<evidence type="ECO:0000256" key="7">
    <source>
        <dbReference type="ARBA" id="ARBA00022801"/>
    </source>
</evidence>
<evidence type="ECO:0000256" key="5">
    <source>
        <dbReference type="ARBA" id="ARBA00022722"/>
    </source>
</evidence>